<dbReference type="RefSeq" id="YP_009151014.1">
    <property type="nucleotide sequence ID" value="NC_027366.1"/>
</dbReference>
<dbReference type="KEGG" id="vg:24606954"/>
<sequence>MDRLLLYYFILWEENRVMKGGSESGVP</sequence>
<proteinExistence type="predicted"/>
<evidence type="ECO:0000313" key="2">
    <source>
        <dbReference type="Proteomes" id="UP000030206"/>
    </source>
</evidence>
<accession>A0A0A0RML8</accession>
<evidence type="ECO:0000313" key="1">
    <source>
        <dbReference type="EMBL" id="AIW03212.1"/>
    </source>
</evidence>
<organism evidence="1 2">
    <name type="scientific">Bacillus phage Mater</name>
    <dbReference type="NCBI Taxonomy" id="1540090"/>
    <lineage>
        <taxon>Viruses</taxon>
        <taxon>Duplodnaviria</taxon>
        <taxon>Heunggongvirae</taxon>
        <taxon>Uroviricota</taxon>
        <taxon>Caudoviricetes</taxon>
        <taxon>Herelleviridae</taxon>
        <taxon>Bastillevirinae</taxon>
        <taxon>Matervirus</taxon>
        <taxon>Matervirus mater</taxon>
    </lineage>
</organism>
<gene>
    <name evidence="1" type="ORF">CPT_Mater55</name>
</gene>
<dbReference type="GeneID" id="24606954"/>
<protein>
    <submittedName>
        <fullName evidence="1">Uncharacterized protein</fullName>
    </submittedName>
</protein>
<keyword evidence="2" id="KW-1185">Reference proteome</keyword>
<reference evidence="1 2" key="1">
    <citation type="submission" date="2014-07" db="EMBL/GenBank/DDBJ databases">
        <title>Complete Genome of Bacillus megaterium Myophage Mater.</title>
        <authorList>
            <person name="Lancaster J.C."/>
            <person name="Hodde M.K."/>
            <person name="Hernandez A.C."/>
            <person name="Everett G.F.K."/>
        </authorList>
    </citation>
    <scope>NUCLEOTIDE SEQUENCE [LARGE SCALE GENOMIC DNA]</scope>
</reference>
<name>A0A0A0RML8_9CAUD</name>
<dbReference type="Proteomes" id="UP000030206">
    <property type="component" value="Segment"/>
</dbReference>
<dbReference type="EMBL" id="KM236245">
    <property type="protein sequence ID" value="AIW03212.1"/>
    <property type="molecule type" value="Genomic_DNA"/>
</dbReference>